<gene>
    <name evidence="1" type="ORF">E6O75_ATG05875</name>
</gene>
<evidence type="ECO:0000313" key="2">
    <source>
        <dbReference type="Proteomes" id="UP000298493"/>
    </source>
</evidence>
<evidence type="ECO:0000313" key="1">
    <source>
        <dbReference type="EMBL" id="TID18754.1"/>
    </source>
</evidence>
<sequence>MLPSTQVECSKKWIAMDKVKRSGLLLFVLVLKDQINLLRLIAELPSAAEPWDAHWDAQPPDRQSQART</sequence>
<name>A0A4Z1NUV5_9PEZI</name>
<organism evidence="1 2">
    <name type="scientific">Venturia nashicola</name>
    <dbReference type="NCBI Taxonomy" id="86259"/>
    <lineage>
        <taxon>Eukaryota</taxon>
        <taxon>Fungi</taxon>
        <taxon>Dikarya</taxon>
        <taxon>Ascomycota</taxon>
        <taxon>Pezizomycotina</taxon>
        <taxon>Dothideomycetes</taxon>
        <taxon>Pleosporomycetidae</taxon>
        <taxon>Venturiales</taxon>
        <taxon>Venturiaceae</taxon>
        <taxon>Venturia</taxon>
    </lineage>
</organism>
<protein>
    <submittedName>
        <fullName evidence="1">Uncharacterized protein</fullName>
    </submittedName>
</protein>
<dbReference type="EMBL" id="SNSC02000013">
    <property type="protein sequence ID" value="TID18754.1"/>
    <property type="molecule type" value="Genomic_DNA"/>
</dbReference>
<keyword evidence="2" id="KW-1185">Reference proteome</keyword>
<proteinExistence type="predicted"/>
<dbReference type="AlphaFoldDB" id="A0A4Z1NUV5"/>
<reference evidence="1 2" key="1">
    <citation type="submission" date="2019-04" db="EMBL/GenBank/DDBJ databases">
        <title>High contiguity whole genome sequence and gene annotation resource for two Venturia nashicola isolates.</title>
        <authorList>
            <person name="Prokchorchik M."/>
            <person name="Won K."/>
            <person name="Lee Y."/>
            <person name="Choi E.D."/>
            <person name="Segonzac C."/>
            <person name="Sohn K.H."/>
        </authorList>
    </citation>
    <scope>NUCLEOTIDE SEQUENCE [LARGE SCALE GENOMIC DNA]</scope>
    <source>
        <strain evidence="1 2">PRI2</strain>
    </source>
</reference>
<comment type="caution">
    <text evidence="1">The sequence shown here is derived from an EMBL/GenBank/DDBJ whole genome shotgun (WGS) entry which is preliminary data.</text>
</comment>
<dbReference type="Proteomes" id="UP000298493">
    <property type="component" value="Unassembled WGS sequence"/>
</dbReference>
<accession>A0A4Z1NUV5</accession>